<sequence length="48" mass="5179">MGVPARSVPRGGWSKLVGYLPLRGQRPIVDDAQDEGRPGRTSSRSAED</sequence>
<name>A0ABV5G2L3_9MICC</name>
<reference evidence="2 3" key="1">
    <citation type="submission" date="2024-09" db="EMBL/GenBank/DDBJ databases">
        <authorList>
            <person name="Sun Q."/>
            <person name="Mori K."/>
        </authorList>
    </citation>
    <scope>NUCLEOTIDE SEQUENCE [LARGE SCALE GENOMIC DNA]</scope>
    <source>
        <strain evidence="2 3">CCM 7609</strain>
    </source>
</reference>
<proteinExistence type="predicted"/>
<keyword evidence="3" id="KW-1185">Reference proteome</keyword>
<organism evidence="2 3">
    <name type="scientific">Citricoccus parietis</name>
    <dbReference type="NCBI Taxonomy" id="592307"/>
    <lineage>
        <taxon>Bacteria</taxon>
        <taxon>Bacillati</taxon>
        <taxon>Actinomycetota</taxon>
        <taxon>Actinomycetes</taxon>
        <taxon>Micrococcales</taxon>
        <taxon>Micrococcaceae</taxon>
        <taxon>Citricoccus</taxon>
    </lineage>
</organism>
<accession>A0ABV5G2L3</accession>
<evidence type="ECO:0000256" key="1">
    <source>
        <dbReference type="SAM" id="MobiDB-lite"/>
    </source>
</evidence>
<protein>
    <submittedName>
        <fullName evidence="2">Uncharacterized protein</fullName>
    </submittedName>
</protein>
<evidence type="ECO:0000313" key="3">
    <source>
        <dbReference type="Proteomes" id="UP001589575"/>
    </source>
</evidence>
<feature type="region of interest" description="Disordered" evidence="1">
    <location>
        <begin position="24"/>
        <end position="48"/>
    </location>
</feature>
<gene>
    <name evidence="2" type="ORF">ACFFX0_18990</name>
</gene>
<comment type="caution">
    <text evidence="2">The sequence shown here is derived from an EMBL/GenBank/DDBJ whole genome shotgun (WGS) entry which is preliminary data.</text>
</comment>
<dbReference type="Proteomes" id="UP001589575">
    <property type="component" value="Unassembled WGS sequence"/>
</dbReference>
<evidence type="ECO:0000313" key="2">
    <source>
        <dbReference type="EMBL" id="MFB9073171.1"/>
    </source>
</evidence>
<dbReference type="EMBL" id="JBHMFI010000001">
    <property type="protein sequence ID" value="MFB9073171.1"/>
    <property type="molecule type" value="Genomic_DNA"/>
</dbReference>